<sequence length="328" mass="37078">MKNRKGKLNDKSFPPLTIPEIDFMMAKLKKAENYGATLNEHQALSKVEINKKINQASVQLKGLFHEIRNNGNMQLETVQAIQAHIAPVILEAAKNPDIHYLFERLKASSEYTYSHNIGVGIIATYIGRKLGFSKENLSTLTLAATLHDVGKTKIPESVLEKRGKLTAAEYEEMKRHTIHGYELLKDIPGLPPSVALSALQHHEREDGNGYPLRLRANDIHPHSKIVAIADVFHAMSSNRVYHQAMPFHKVIEQMNRDMFDKLNPEFLLGFISQLMSTLVGKEVLLTNQQTGTIIMINPYDPLKVLLNTETGIKDLRMEEECRIERIIG</sequence>
<dbReference type="AlphaFoldDB" id="A0A109MSE0"/>
<feature type="domain" description="HD" evidence="1">
    <location>
        <begin position="112"/>
        <end position="235"/>
    </location>
</feature>
<organism evidence="3 4">
    <name type="scientific">Peribacillus simplex</name>
    <dbReference type="NCBI Taxonomy" id="1478"/>
    <lineage>
        <taxon>Bacteria</taxon>
        <taxon>Bacillati</taxon>
        <taxon>Bacillota</taxon>
        <taxon>Bacilli</taxon>
        <taxon>Bacillales</taxon>
        <taxon>Bacillaceae</taxon>
        <taxon>Peribacillus</taxon>
    </lineage>
</organism>
<dbReference type="Pfam" id="PF13487">
    <property type="entry name" value="HD_5"/>
    <property type="match status" value="1"/>
</dbReference>
<comment type="caution">
    <text evidence="3">The sequence shown here is derived from an EMBL/GenBank/DDBJ whole genome shotgun (WGS) entry which is preliminary data.</text>
</comment>
<evidence type="ECO:0000313" key="4">
    <source>
        <dbReference type="Proteomes" id="UP000064189"/>
    </source>
</evidence>
<dbReference type="Gene3D" id="1.10.3210.10">
    <property type="entry name" value="Hypothetical protein af1432"/>
    <property type="match status" value="1"/>
</dbReference>
<dbReference type="SUPFAM" id="SSF109604">
    <property type="entry name" value="HD-domain/PDEase-like"/>
    <property type="match status" value="1"/>
</dbReference>
<dbReference type="PROSITE" id="PS51832">
    <property type="entry name" value="HD_GYP"/>
    <property type="match status" value="1"/>
</dbReference>
<dbReference type="EMBL" id="LNNH01000055">
    <property type="protein sequence ID" value="KWW11278.1"/>
    <property type="molecule type" value="Genomic_DNA"/>
</dbReference>
<proteinExistence type="predicted"/>
<reference evidence="3 4" key="1">
    <citation type="submission" date="2015-11" db="EMBL/GenBank/DDBJ databases">
        <title>Genome Sequence of Bacillus simplex strain VanAntwerpen2.</title>
        <authorList>
            <person name="Couger M.B."/>
        </authorList>
    </citation>
    <scope>NUCLEOTIDE SEQUENCE [LARGE SCALE GENOMIC DNA]</scope>
    <source>
        <strain evidence="3 4">VanAntwerpen02</strain>
    </source>
</reference>
<dbReference type="InterPro" id="IPR006674">
    <property type="entry name" value="HD_domain"/>
</dbReference>
<dbReference type="PANTHER" id="PTHR43155:SF2">
    <property type="entry name" value="CYCLIC DI-GMP PHOSPHODIESTERASE PA4108"/>
    <property type="match status" value="1"/>
</dbReference>
<dbReference type="PROSITE" id="PS51831">
    <property type="entry name" value="HD"/>
    <property type="match status" value="1"/>
</dbReference>
<dbReference type="CDD" id="cd00077">
    <property type="entry name" value="HDc"/>
    <property type="match status" value="1"/>
</dbReference>
<accession>A0A109MSE0</accession>
<protein>
    <submittedName>
        <fullName evidence="3">Uncharacterized protein</fullName>
    </submittedName>
</protein>
<dbReference type="InterPro" id="IPR003607">
    <property type="entry name" value="HD/PDEase_dom"/>
</dbReference>
<evidence type="ECO:0000313" key="3">
    <source>
        <dbReference type="EMBL" id="KWW11278.1"/>
    </source>
</evidence>
<feature type="domain" description="HD-GYP" evidence="2">
    <location>
        <begin position="90"/>
        <end position="286"/>
    </location>
</feature>
<evidence type="ECO:0000259" key="2">
    <source>
        <dbReference type="PROSITE" id="PS51832"/>
    </source>
</evidence>
<dbReference type="NCBIfam" id="TIGR00277">
    <property type="entry name" value="HDIG"/>
    <property type="match status" value="1"/>
</dbReference>
<dbReference type="InterPro" id="IPR006675">
    <property type="entry name" value="HDIG_dom"/>
</dbReference>
<dbReference type="Proteomes" id="UP000064189">
    <property type="component" value="Unassembled WGS sequence"/>
</dbReference>
<keyword evidence="4" id="KW-1185">Reference proteome</keyword>
<dbReference type="SMART" id="SM00471">
    <property type="entry name" value="HDc"/>
    <property type="match status" value="1"/>
</dbReference>
<name>A0A109MSE0_9BACI</name>
<dbReference type="PANTHER" id="PTHR43155">
    <property type="entry name" value="CYCLIC DI-GMP PHOSPHODIESTERASE PA4108-RELATED"/>
    <property type="match status" value="1"/>
</dbReference>
<dbReference type="InterPro" id="IPR037522">
    <property type="entry name" value="HD_GYP_dom"/>
</dbReference>
<evidence type="ECO:0000259" key="1">
    <source>
        <dbReference type="PROSITE" id="PS51831"/>
    </source>
</evidence>
<dbReference type="RefSeq" id="WP_155645581.1">
    <property type="nucleotide sequence ID" value="NZ_LNNH01000055.1"/>
</dbReference>
<gene>
    <name evidence="3" type="ORF">AS888_01725</name>
</gene>